<name>A0A7G7G502_9BACT</name>
<dbReference type="PROSITE" id="PS52016">
    <property type="entry name" value="TONB_DEPENDENT_REC_3"/>
    <property type="match status" value="1"/>
</dbReference>
<dbReference type="Proteomes" id="UP000515237">
    <property type="component" value="Chromosome"/>
</dbReference>
<evidence type="ECO:0000256" key="4">
    <source>
        <dbReference type="ARBA" id="ARBA00022692"/>
    </source>
</evidence>
<feature type="domain" description="TonB-dependent receptor-like beta-barrel" evidence="11">
    <location>
        <begin position="474"/>
        <end position="1051"/>
    </location>
</feature>
<dbReference type="InterPro" id="IPR023996">
    <property type="entry name" value="TonB-dep_OMP_SusC/RagA"/>
</dbReference>
<comment type="subcellular location">
    <subcellularLocation>
        <location evidence="1 8">Cell outer membrane</location>
        <topology evidence="1 8">Multi-pass membrane protein</topology>
    </subcellularLocation>
</comment>
<dbReference type="InterPro" id="IPR039426">
    <property type="entry name" value="TonB-dep_rcpt-like"/>
</dbReference>
<evidence type="ECO:0000313" key="14">
    <source>
        <dbReference type="Proteomes" id="UP000515237"/>
    </source>
</evidence>
<dbReference type="Pfam" id="PF00593">
    <property type="entry name" value="TonB_dep_Rec_b-barrel"/>
    <property type="match status" value="1"/>
</dbReference>
<keyword evidence="5 9" id="KW-0798">TonB box</keyword>
<comment type="similarity">
    <text evidence="8 9">Belongs to the TonB-dependent receptor family.</text>
</comment>
<dbReference type="SUPFAM" id="SSF49464">
    <property type="entry name" value="Carboxypeptidase regulatory domain-like"/>
    <property type="match status" value="1"/>
</dbReference>
<keyword evidence="2 8" id="KW-0813">Transport</keyword>
<protein>
    <submittedName>
        <fullName evidence="13">TonB-dependent receptor</fullName>
    </submittedName>
</protein>
<keyword evidence="14" id="KW-1185">Reference proteome</keyword>
<dbReference type="InterPro" id="IPR008969">
    <property type="entry name" value="CarboxyPept-like_regulatory"/>
</dbReference>
<dbReference type="InterPro" id="IPR012910">
    <property type="entry name" value="Plug_dom"/>
</dbReference>
<dbReference type="KEGG" id="aswu:HUW51_05635"/>
<evidence type="ECO:0000256" key="8">
    <source>
        <dbReference type="PROSITE-ProRule" id="PRU01360"/>
    </source>
</evidence>
<keyword evidence="4 8" id="KW-0812">Transmembrane</keyword>
<proteinExistence type="inferred from homology"/>
<dbReference type="SUPFAM" id="SSF56935">
    <property type="entry name" value="Porins"/>
    <property type="match status" value="1"/>
</dbReference>
<evidence type="ECO:0000259" key="11">
    <source>
        <dbReference type="Pfam" id="PF00593"/>
    </source>
</evidence>
<dbReference type="EMBL" id="CP055156">
    <property type="protein sequence ID" value="QNF32236.1"/>
    <property type="molecule type" value="Genomic_DNA"/>
</dbReference>
<evidence type="ECO:0000256" key="9">
    <source>
        <dbReference type="RuleBase" id="RU003357"/>
    </source>
</evidence>
<feature type="domain" description="TonB-dependent receptor plug" evidence="12">
    <location>
        <begin position="148"/>
        <end position="253"/>
    </location>
</feature>
<evidence type="ECO:0000256" key="7">
    <source>
        <dbReference type="ARBA" id="ARBA00023237"/>
    </source>
</evidence>
<evidence type="ECO:0000256" key="1">
    <source>
        <dbReference type="ARBA" id="ARBA00004571"/>
    </source>
</evidence>
<dbReference type="RefSeq" id="WP_185273016.1">
    <property type="nucleotide sequence ID" value="NZ_CP055156.1"/>
</dbReference>
<evidence type="ECO:0000313" key="13">
    <source>
        <dbReference type="EMBL" id="QNF32236.1"/>
    </source>
</evidence>
<dbReference type="NCBIfam" id="TIGR04056">
    <property type="entry name" value="OMP_RagA_SusC"/>
    <property type="match status" value="1"/>
</dbReference>
<feature type="signal peptide" evidence="10">
    <location>
        <begin position="1"/>
        <end position="26"/>
    </location>
</feature>
<evidence type="ECO:0000256" key="2">
    <source>
        <dbReference type="ARBA" id="ARBA00022448"/>
    </source>
</evidence>
<dbReference type="Gene3D" id="2.170.130.10">
    <property type="entry name" value="TonB-dependent receptor, plug domain"/>
    <property type="match status" value="1"/>
</dbReference>
<keyword evidence="13" id="KW-0675">Receptor</keyword>
<evidence type="ECO:0000256" key="5">
    <source>
        <dbReference type="ARBA" id="ARBA00023077"/>
    </source>
</evidence>
<sequence>MHKKLRKNRKVISLPLAQLLMATALINPLDGFSAGSSNQFLNRSTLIFQNSLPQTRPITGQVKDAAGQPLPGVSVVVKGTNNGAITDPEGKFTLNIDPGTSPVLVFSFIGYLKQEIPVTNQTAVNVTLPEDTQSLNEVVVVGYGTQKKVNLTGAVDQVTAEVFENRPVSNVGQGLQGVIPNLNLIPTDGKPIQSPTFNIRGATSIGQGGNALVLIDGVEGNPSLLNPADIASVSVLKDASSAAIYGARGAFGVVLITTKNPTKDKTSVTYSVNHSIKSPTAVPDFVTDGYTFAKMFNEGWTAWNNYSQTPQNVNKTVRFSPEYLAEFEKRANDPTLPKTEVGPNGEYVYYENMDWYKELYKDHTSATEHNVAVSGSSGKASFYATGRYYNQNGLFRYNSDDFNTYNFRAKGTIDLFSWLQIDNNTDYTQLKYHNPLNVGEGGGIWRNIADEGHTMSPMFNPDGTLTYSAAYTVGDFWYGKNGIDMNQRVIRNTTGFTTKFLENKLRVKGNFTFRNTDDDQKQIRVAVPYSRKPGVIEYVGLNTNDIQDTYRETNYLAANLFGEYETNFNEAHYFKAMAGYNYEQSTYQALQTLRNGLIYPGAQDLNLALGQSITTSGGYEKWAIMGGFYRLNYSFKDRYLLEASGRYDGSSKFPENERFAFFPSFSAGWRLSGEPFWKVSPDVVSDLKIRASYGSLGNGNISSYAFQEQFAITQSDRVLNGVRPQKTSQPGVIPDGLTWETSTTQNIGLDLGMLRNRLTFTGDAYIRKTTDMFTVGMTLPAVFGTNVPKGNYADLKTSGWEVALNWQDQFAVAAKPFNYSVRLTLADYRAEITKFNNRDNKLTDYYAGQRLGEIWGYETAGYFTSVDEINNSPSQALFRASTSGQWLPGDIKFADLNGDGVINNGDNTVANPGDRRIIGNSLPRYTYGARLDLDWNNFFFSTFFQGVGHQDWYPGAEAAIFWGQYNRPYNKLPEWHLGNIWSEQNPNAYLPRYRGYVAQNGAGELTQTQTKYLINAAYLRMKNIQIGYNLPEVITSKLRLSSARVFLSGENLLTWSPLYKITRDLDVETLNGSDRVVTNGSSGNGYNYPILKGFTGGVSITF</sequence>
<dbReference type="AlphaFoldDB" id="A0A7G7G502"/>
<organism evidence="13 14">
    <name type="scientific">Adhaeribacter swui</name>
    <dbReference type="NCBI Taxonomy" id="2086471"/>
    <lineage>
        <taxon>Bacteria</taxon>
        <taxon>Pseudomonadati</taxon>
        <taxon>Bacteroidota</taxon>
        <taxon>Cytophagia</taxon>
        <taxon>Cytophagales</taxon>
        <taxon>Hymenobacteraceae</taxon>
        <taxon>Adhaeribacter</taxon>
    </lineage>
</organism>
<feature type="chain" id="PRO_5028878904" evidence="10">
    <location>
        <begin position="27"/>
        <end position="1102"/>
    </location>
</feature>
<keyword evidence="3 8" id="KW-1134">Transmembrane beta strand</keyword>
<evidence type="ECO:0000256" key="6">
    <source>
        <dbReference type="ARBA" id="ARBA00023136"/>
    </source>
</evidence>
<dbReference type="FunFam" id="2.60.40.1120:FF:000003">
    <property type="entry name" value="Outer membrane protein Omp121"/>
    <property type="match status" value="1"/>
</dbReference>
<dbReference type="Gene3D" id="2.40.170.20">
    <property type="entry name" value="TonB-dependent receptor, beta-barrel domain"/>
    <property type="match status" value="1"/>
</dbReference>
<evidence type="ECO:0000259" key="12">
    <source>
        <dbReference type="Pfam" id="PF07715"/>
    </source>
</evidence>
<dbReference type="NCBIfam" id="TIGR04057">
    <property type="entry name" value="SusC_RagA_signa"/>
    <property type="match status" value="1"/>
</dbReference>
<keyword evidence="6 8" id="KW-0472">Membrane</keyword>
<evidence type="ECO:0000256" key="10">
    <source>
        <dbReference type="SAM" id="SignalP"/>
    </source>
</evidence>
<accession>A0A7G7G502</accession>
<evidence type="ECO:0000256" key="3">
    <source>
        <dbReference type="ARBA" id="ARBA00022452"/>
    </source>
</evidence>
<gene>
    <name evidence="13" type="ORF">HUW51_05635</name>
</gene>
<dbReference type="InterPro" id="IPR023997">
    <property type="entry name" value="TonB-dep_OMP_SusC/RagA_CS"/>
</dbReference>
<dbReference type="Pfam" id="PF13715">
    <property type="entry name" value="CarbopepD_reg_2"/>
    <property type="match status" value="1"/>
</dbReference>
<keyword evidence="7 8" id="KW-0998">Cell outer membrane</keyword>
<dbReference type="Gene3D" id="2.60.40.1120">
    <property type="entry name" value="Carboxypeptidase-like, regulatory domain"/>
    <property type="match status" value="1"/>
</dbReference>
<dbReference type="InterPro" id="IPR037066">
    <property type="entry name" value="Plug_dom_sf"/>
</dbReference>
<dbReference type="GO" id="GO:0009279">
    <property type="term" value="C:cell outer membrane"/>
    <property type="evidence" value="ECO:0007669"/>
    <property type="project" value="UniProtKB-SubCell"/>
</dbReference>
<dbReference type="InterPro" id="IPR000531">
    <property type="entry name" value="Beta-barrel_TonB"/>
</dbReference>
<reference evidence="13 14" key="1">
    <citation type="journal article" date="2018" name="Int. J. Syst. Evol. Microbiol.">
        <title>Adhaeribacter swui sp. nov., isolated from wet mud.</title>
        <authorList>
            <person name="Kim D.U."/>
            <person name="Kim K.W."/>
            <person name="Kang M.S."/>
            <person name="Kim J.Y."/>
            <person name="Jang J.H."/>
            <person name="Kim M.K."/>
        </authorList>
    </citation>
    <scope>NUCLEOTIDE SEQUENCE [LARGE SCALE GENOMIC DNA]</scope>
    <source>
        <strain evidence="13 14">KCTC 52873</strain>
    </source>
</reference>
<keyword evidence="10" id="KW-0732">Signal</keyword>
<dbReference type="InterPro" id="IPR036942">
    <property type="entry name" value="Beta-barrel_TonB_sf"/>
</dbReference>
<dbReference type="Pfam" id="PF07715">
    <property type="entry name" value="Plug"/>
    <property type="match status" value="1"/>
</dbReference>